<organism evidence="4 5">
    <name type="scientific">Plasmodium falciparum (isolate HB3)</name>
    <dbReference type="NCBI Taxonomy" id="137071"/>
    <lineage>
        <taxon>Eukaryota</taxon>
        <taxon>Sar</taxon>
        <taxon>Alveolata</taxon>
        <taxon>Apicomplexa</taxon>
        <taxon>Aconoidasida</taxon>
        <taxon>Haemosporida</taxon>
        <taxon>Plasmodiidae</taxon>
        <taxon>Plasmodium</taxon>
        <taxon>Plasmodium (Laverania)</taxon>
    </lineage>
</organism>
<keyword evidence="3" id="KW-0812">Transmembrane</keyword>
<accession>A0A0L7KI69</accession>
<evidence type="ECO:0000256" key="3">
    <source>
        <dbReference type="SAM" id="Phobius"/>
    </source>
</evidence>
<dbReference type="EMBL" id="CH672081">
    <property type="protein sequence ID" value="KOB62604.1"/>
    <property type="molecule type" value="Genomic_DNA"/>
</dbReference>
<protein>
    <submittedName>
        <fullName evidence="4">Uncharacterized protein</fullName>
    </submittedName>
</protein>
<reference evidence="5" key="2">
    <citation type="submission" date="2006-03" db="EMBL/GenBank/DDBJ databases">
        <title>The genome sequence of the Plasmodium falciparum HB3.</title>
        <authorList>
            <consortium name="The Broad Institute Genome Sequencing Platform"/>
            <person name="Birren B."/>
            <person name="Lander E."/>
            <person name="Galagan J."/>
            <person name="Nusbaum C."/>
            <person name="Devon K."/>
            <person name="Henn M."/>
            <person name="Jaffe D."/>
            <person name="Butler J."/>
            <person name="Alvarez P."/>
            <person name="Gnerre S."/>
            <person name="Grabherr M."/>
            <person name="Kleber M."/>
            <person name="Mauceli E."/>
            <person name="Brockman W."/>
            <person name="MacCallum I.A."/>
            <person name="Rounsley S."/>
            <person name="Young S."/>
            <person name="LaButti K."/>
            <person name="Pushparaj V."/>
            <person name="DeCaprio D."/>
            <person name="Crawford M."/>
            <person name="Koehrsen M."/>
            <person name="Engels R."/>
            <person name="Montgomery P."/>
            <person name="Pearson M."/>
            <person name="Howarth C."/>
            <person name="Larson L."/>
            <person name="Luoma S."/>
            <person name="White J."/>
            <person name="Kodira C."/>
            <person name="Zeng Q."/>
            <person name="Oleary S."/>
            <person name="Yandava C."/>
            <person name="Alvarado L."/>
            <person name="Wirth D."/>
            <person name="Volkman S."/>
            <person name="Hartl D."/>
        </authorList>
    </citation>
    <scope>NUCLEOTIDE SEQUENCE [LARGE SCALE GENOMIC DNA]</scope>
</reference>
<dbReference type="OMA" id="YYDNFAG"/>
<keyword evidence="3" id="KW-1133">Transmembrane helix</keyword>
<dbReference type="OrthoDB" id="370586at2759"/>
<name>A0A0L7KI69_PLAFX</name>
<keyword evidence="3" id="KW-0472">Membrane</keyword>
<feature type="region of interest" description="Disordered" evidence="2">
    <location>
        <begin position="364"/>
        <end position="401"/>
    </location>
</feature>
<gene>
    <name evidence="4" type="ORF">PFHG_04380</name>
</gene>
<evidence type="ECO:0000313" key="4">
    <source>
        <dbReference type="EMBL" id="KOB62604.1"/>
    </source>
</evidence>
<evidence type="ECO:0000256" key="1">
    <source>
        <dbReference type="SAM" id="Coils"/>
    </source>
</evidence>
<evidence type="ECO:0000313" key="5">
    <source>
        <dbReference type="Proteomes" id="UP000054289"/>
    </source>
</evidence>
<evidence type="ECO:0000256" key="2">
    <source>
        <dbReference type="SAM" id="MobiDB-lite"/>
    </source>
</evidence>
<dbReference type="Proteomes" id="UP000054289">
    <property type="component" value="Unassembled WGS sequence"/>
</dbReference>
<dbReference type="KEGG" id="pfh:PFHG_04380"/>
<proteinExistence type="predicted"/>
<dbReference type="AlphaFoldDB" id="A0A0L7KI69"/>
<sequence length="1204" mass="144331">MFIIILFILHFVTYIYFCLFIFSIYIFFIIFIPYNKNTFCNIYNILKNMTNKKNNDKNNDNETTNLEDNCNEDKTNSWKVHDLKYDEKIYNNNNYKNDCFSFFRNIKIVNNDKSVLSNICCTYNYLFVSTFNKVYIFNFDNILNIIRENENQINKHIINKDITDNKKNMDEEDTEQMDGIYINNDNSDIIKLKDVYKKNTFFNDEESSSDDDEKNTLFDMNTFNKLLKKYNNEDVVIQNNMNNFNFNNQQIEENKNKEDNNKTMNMQMGSSNPFSNEKMNDYNIMENNNYKSKIDELENKIEKLKNELSKNSHNNNNINYNNDYNNSYCSRNLFNFNNLNIDLLNNIGFREEYLYYDNYLDTSSNKKKENINGEDEKNENDENKKNVQEEEDEELKKKKMIEDENNKNEELKKKGFYINNNYLEINIDLLKYKTKQNCPLLEYIGSLKNVSSPILMMKNNKDQSILTILTYNGSVYNYNISENALNYLKERRNEQVDMLTNMEYYLMKKGKMDKFIDNRKKDQYDKGENASNNILGLQGPYYNKNDIEQKINNYHENDEQDDEEEDVSLSPLSICISYFTFSIKCFDFLFDDKTIICVGSNKDYFLSFINCKNGKQIIYDKKIKIQRPKNNMNINYTLIYDFNFIYVDKEKKQFNGHQGHFVYLGTTCGYLVFIFISEHFYNLVNDLLTNDNVKNNSLFYYDEYYNVNMGQDVSQYIIGNAEDIYKIDKKQLYTLFDDTEDYVNKKNTFFFDDSKENIFKNVPQNFFSYAFYISKNAKVNSIISVNTKSNKNIHIIIGLNDGRFITFIFQICPNISCVTIKNNYSISNQNYIQNETHDKLITQENDINNEDNNTHSLISNNNNNNNNNVEHIDKFITKSEKIIYDFTGLHQASTIRKMNFYYQSFFQKYFIFINSNIKKINEMSDKNFYTTYIFDIYGKKIDILYQHLSYIIDSCISSSVYFWLEDNNAISNDFINMTLIRKVKKNVLQTFRELYNRGKQLNIHKTTFLSQTYEKNCWRKTRLREEKVYHKKYKFLKHAYDVVNYGIDKKLKFQIEEKNIIEEDSYLPDQANIIPNEKSIKKNVNHIDNERKDILNYLENMNSKYNKNYKQISQLYYNVMNKNIILKKNEFLKKYKNFYSPTDLTIIYYYLKKFQLLTNKKKHLSNKIQILNSRKNVFDKVNYSFSLRKLEDMFYTHGKKINVL</sequence>
<feature type="transmembrane region" description="Helical" evidence="3">
    <location>
        <begin position="7"/>
        <end position="34"/>
    </location>
</feature>
<feature type="coiled-coil region" evidence="1">
    <location>
        <begin position="247"/>
        <end position="314"/>
    </location>
</feature>
<reference evidence="4 5" key="1">
    <citation type="submission" date="2006-03" db="EMBL/GenBank/DDBJ databases">
        <title>Annotation of Plasmodium falciparum HB3.</title>
        <authorList>
            <consortium name="The Broad Institute Genome Sequencing Platform"/>
            <person name="Volkman S.K."/>
            <person name="Neafsey D.E."/>
            <person name="Dash A.P."/>
            <person name="Chitnis C.E."/>
            <person name="Hartl D.L."/>
            <person name="Young S.K."/>
            <person name="Zeng Q."/>
            <person name="Koehrsen M."/>
            <person name="Alvarado L."/>
            <person name="Berlin A."/>
            <person name="Borenstein D."/>
            <person name="Chapman S.B."/>
            <person name="Chen Z."/>
            <person name="Engels R."/>
            <person name="Freedman E."/>
            <person name="Gellesch M."/>
            <person name="Goldberg J."/>
            <person name="Griggs A."/>
            <person name="Gujja S."/>
            <person name="Heilman E.R."/>
            <person name="Heiman D.I."/>
            <person name="Howarth C."/>
            <person name="Jen D."/>
            <person name="Larson L."/>
            <person name="Mehta T."/>
            <person name="Neiman D."/>
            <person name="Park D."/>
            <person name="Pearson M."/>
            <person name="Roberts A."/>
            <person name="Saif S."/>
            <person name="Shea T."/>
            <person name="Shenoy N."/>
            <person name="Sisk P."/>
            <person name="Stolte C."/>
            <person name="Sykes S."/>
            <person name="Walk T."/>
            <person name="White J."/>
            <person name="Yandava C."/>
            <person name="Haas B."/>
            <person name="Henn M.R."/>
            <person name="Nusbaum C."/>
            <person name="Birren B."/>
        </authorList>
    </citation>
    <scope>NUCLEOTIDE SEQUENCE [LARGE SCALE GENOMIC DNA]</scope>
    <source>
        <strain evidence="4">HB3</strain>
    </source>
</reference>
<keyword evidence="1" id="KW-0175">Coiled coil</keyword>